<name>A0A0B1TB49_OESDE</name>
<accession>A0A0B1TB49</accession>
<dbReference type="AlphaFoldDB" id="A0A0B1TB49"/>
<organism evidence="1 2">
    <name type="scientific">Oesophagostomum dentatum</name>
    <name type="common">Nodular worm</name>
    <dbReference type="NCBI Taxonomy" id="61180"/>
    <lineage>
        <taxon>Eukaryota</taxon>
        <taxon>Metazoa</taxon>
        <taxon>Ecdysozoa</taxon>
        <taxon>Nematoda</taxon>
        <taxon>Chromadorea</taxon>
        <taxon>Rhabditida</taxon>
        <taxon>Rhabditina</taxon>
        <taxon>Rhabditomorpha</taxon>
        <taxon>Strongyloidea</taxon>
        <taxon>Strongylidae</taxon>
        <taxon>Oesophagostomum</taxon>
    </lineage>
</organism>
<evidence type="ECO:0000313" key="2">
    <source>
        <dbReference type="Proteomes" id="UP000053660"/>
    </source>
</evidence>
<dbReference type="EMBL" id="KN550203">
    <property type="protein sequence ID" value="KHJ94783.1"/>
    <property type="molecule type" value="Genomic_DNA"/>
</dbReference>
<gene>
    <name evidence="1" type="ORF">OESDEN_05283</name>
</gene>
<protein>
    <submittedName>
        <fullName evidence="1">Uncharacterized protein</fullName>
    </submittedName>
</protein>
<sequence length="65" mass="7058">MLSMSMNVINSKSLSVGHLCPSSPSLSLVKRVMLLFRQLMLSSTTYLLGTVRPRCTSTSTTLPAL</sequence>
<reference evidence="1 2" key="1">
    <citation type="submission" date="2014-03" db="EMBL/GenBank/DDBJ databases">
        <title>Draft genome of the hookworm Oesophagostomum dentatum.</title>
        <authorList>
            <person name="Mitreva M."/>
        </authorList>
    </citation>
    <scope>NUCLEOTIDE SEQUENCE [LARGE SCALE GENOMIC DNA]</scope>
    <source>
        <strain evidence="1 2">OD-Hann</strain>
    </source>
</reference>
<evidence type="ECO:0000313" key="1">
    <source>
        <dbReference type="EMBL" id="KHJ94783.1"/>
    </source>
</evidence>
<dbReference type="Proteomes" id="UP000053660">
    <property type="component" value="Unassembled WGS sequence"/>
</dbReference>
<proteinExistence type="predicted"/>
<keyword evidence="2" id="KW-1185">Reference proteome</keyword>